<evidence type="ECO:0000313" key="2">
    <source>
        <dbReference type="EMBL" id="KAH7035436.1"/>
    </source>
</evidence>
<keyword evidence="3" id="KW-1185">Reference proteome</keyword>
<comment type="caution">
    <text evidence="2">The sequence shown here is derived from an EMBL/GenBank/DDBJ whole genome shotgun (WGS) entry which is preliminary data.</text>
</comment>
<organism evidence="2 3">
    <name type="scientific">Microdochium trichocladiopsis</name>
    <dbReference type="NCBI Taxonomy" id="1682393"/>
    <lineage>
        <taxon>Eukaryota</taxon>
        <taxon>Fungi</taxon>
        <taxon>Dikarya</taxon>
        <taxon>Ascomycota</taxon>
        <taxon>Pezizomycotina</taxon>
        <taxon>Sordariomycetes</taxon>
        <taxon>Xylariomycetidae</taxon>
        <taxon>Xylariales</taxon>
        <taxon>Microdochiaceae</taxon>
        <taxon>Microdochium</taxon>
    </lineage>
</organism>
<protein>
    <submittedName>
        <fullName evidence="2">Uncharacterized protein</fullName>
    </submittedName>
</protein>
<proteinExistence type="predicted"/>
<dbReference type="GeneID" id="70182824"/>
<dbReference type="AlphaFoldDB" id="A0A9P8YBP4"/>
<dbReference type="Proteomes" id="UP000756346">
    <property type="component" value="Unassembled WGS sequence"/>
</dbReference>
<feature type="region of interest" description="Disordered" evidence="1">
    <location>
        <begin position="1"/>
        <end position="44"/>
    </location>
</feature>
<accession>A0A9P8YBP4</accession>
<reference evidence="2" key="1">
    <citation type="journal article" date="2021" name="Nat. Commun.">
        <title>Genetic determinants of endophytism in the Arabidopsis root mycobiome.</title>
        <authorList>
            <person name="Mesny F."/>
            <person name="Miyauchi S."/>
            <person name="Thiergart T."/>
            <person name="Pickel B."/>
            <person name="Atanasova L."/>
            <person name="Karlsson M."/>
            <person name="Huettel B."/>
            <person name="Barry K.W."/>
            <person name="Haridas S."/>
            <person name="Chen C."/>
            <person name="Bauer D."/>
            <person name="Andreopoulos W."/>
            <person name="Pangilinan J."/>
            <person name="LaButti K."/>
            <person name="Riley R."/>
            <person name="Lipzen A."/>
            <person name="Clum A."/>
            <person name="Drula E."/>
            <person name="Henrissat B."/>
            <person name="Kohler A."/>
            <person name="Grigoriev I.V."/>
            <person name="Martin F.M."/>
            <person name="Hacquard S."/>
        </authorList>
    </citation>
    <scope>NUCLEOTIDE SEQUENCE</scope>
    <source>
        <strain evidence="2">MPI-CAGE-CH-0230</strain>
    </source>
</reference>
<dbReference type="EMBL" id="JAGTJQ010000003">
    <property type="protein sequence ID" value="KAH7035436.1"/>
    <property type="molecule type" value="Genomic_DNA"/>
</dbReference>
<evidence type="ECO:0000313" key="3">
    <source>
        <dbReference type="Proteomes" id="UP000756346"/>
    </source>
</evidence>
<dbReference type="RefSeq" id="XP_046015529.1">
    <property type="nucleotide sequence ID" value="XM_046153278.1"/>
</dbReference>
<name>A0A9P8YBP4_9PEZI</name>
<feature type="non-terminal residue" evidence="2">
    <location>
        <position position="189"/>
    </location>
</feature>
<feature type="compositionally biased region" description="Polar residues" evidence="1">
    <location>
        <begin position="17"/>
        <end position="27"/>
    </location>
</feature>
<evidence type="ECO:0000256" key="1">
    <source>
        <dbReference type="SAM" id="MobiDB-lite"/>
    </source>
</evidence>
<sequence>MHASLPTACHPRDRQQAPFSNTHVRTQPSHRRPDQTRHQPGQPVSQLLSQLLSQSILPVAQRVTVHGQPRKHTSSLPLPFLSASLPARSARQARAQAPRIVDGPSPAPPILPPRPQNHDGNLIFSMPCRLDNSAPSPCHFQTTRSPRFPSLHVFLSLLFPPLTTPPPFSSVWRQLSRVLYFFLFANQYL</sequence>
<gene>
    <name evidence="2" type="ORF">B0I36DRAFT_318350</name>
</gene>